<evidence type="ECO:0000313" key="3">
    <source>
        <dbReference type="Proteomes" id="UP000192582"/>
    </source>
</evidence>
<accession>A0A1W1UTP4</accession>
<organism evidence="2 3">
    <name type="scientific">Deinococcus hopiensis KR-140</name>
    <dbReference type="NCBI Taxonomy" id="695939"/>
    <lineage>
        <taxon>Bacteria</taxon>
        <taxon>Thermotogati</taxon>
        <taxon>Deinococcota</taxon>
        <taxon>Deinococci</taxon>
        <taxon>Deinococcales</taxon>
        <taxon>Deinococcaceae</taxon>
        <taxon>Deinococcus</taxon>
    </lineage>
</organism>
<reference evidence="2 3" key="1">
    <citation type="submission" date="2017-04" db="EMBL/GenBank/DDBJ databases">
        <authorList>
            <person name="Afonso C.L."/>
            <person name="Miller P.J."/>
            <person name="Scott M.A."/>
            <person name="Spackman E."/>
            <person name="Goraichik I."/>
            <person name="Dimitrov K.M."/>
            <person name="Suarez D.L."/>
            <person name="Swayne D.E."/>
        </authorList>
    </citation>
    <scope>NUCLEOTIDE SEQUENCE [LARGE SCALE GENOMIC DNA]</scope>
    <source>
        <strain evidence="2 3">KR-140</strain>
    </source>
</reference>
<dbReference type="EMBL" id="FWWU01000007">
    <property type="protein sequence ID" value="SMB84505.1"/>
    <property type="molecule type" value="Genomic_DNA"/>
</dbReference>
<keyword evidence="3" id="KW-1185">Reference proteome</keyword>
<gene>
    <name evidence="2" type="ORF">SAMN00790413_05162</name>
</gene>
<name>A0A1W1UTP4_9DEIO</name>
<feature type="region of interest" description="Disordered" evidence="1">
    <location>
        <begin position="46"/>
        <end position="72"/>
    </location>
</feature>
<dbReference type="AlphaFoldDB" id="A0A1W1UTP4"/>
<dbReference type="Proteomes" id="UP000192582">
    <property type="component" value="Unassembled WGS sequence"/>
</dbReference>
<evidence type="ECO:0000256" key="1">
    <source>
        <dbReference type="SAM" id="MobiDB-lite"/>
    </source>
</evidence>
<evidence type="ECO:0000313" key="2">
    <source>
        <dbReference type="EMBL" id="SMB84505.1"/>
    </source>
</evidence>
<sequence>MRLEQDGQLQGEEETYSTPLARFHGSVRPVTVPQYPFCGLMRLGPNNGGDPAAQPSNCHTQAGADAREGFAN</sequence>
<protein>
    <submittedName>
        <fullName evidence="2">Uncharacterized protein</fullName>
    </submittedName>
</protein>
<proteinExistence type="predicted"/>